<dbReference type="Proteomes" id="UP001145087">
    <property type="component" value="Unassembled WGS sequence"/>
</dbReference>
<dbReference type="EMBL" id="JAPOHD010000012">
    <property type="protein sequence ID" value="MCY1719963.1"/>
    <property type="molecule type" value="Genomic_DNA"/>
</dbReference>
<proteinExistence type="predicted"/>
<evidence type="ECO:0000313" key="2">
    <source>
        <dbReference type="Proteomes" id="UP001145087"/>
    </source>
</evidence>
<comment type="caution">
    <text evidence="1">The sequence shown here is derived from an EMBL/GenBank/DDBJ whole genome shotgun (WGS) entry which is preliminary data.</text>
</comment>
<keyword evidence="2" id="KW-1185">Reference proteome</keyword>
<dbReference type="AlphaFoldDB" id="A0A9X3FCB2"/>
<protein>
    <submittedName>
        <fullName evidence="1">DUF3299 domain-containing protein</fullName>
    </submittedName>
</protein>
<sequence>MRIVFTIIALSLYSLVNAQDCKEILWEDLVRKIEFDDPFTKLSRSQLVKLARVARFRDMKALPNIEITDMEQAKNDSIEKLLEDENVDIDGLLARRHEIELLRQKKVEMVNNRFNQQNVAINGYILPLNLVDEKVSEFLLVPWVGACIHTPPPPKNQIIYLELAEPVKPTQPFQAVTVKGTITTNTKVSDLYLVDGRSPITSGYAMKNADIKLYIN</sequence>
<dbReference type="Gene3D" id="2.40.50.870">
    <property type="entry name" value="Protein of unknown function (DUF3299)"/>
    <property type="match status" value="1"/>
</dbReference>
<organism evidence="1 2">
    <name type="scientific">Draconibacterium aestuarii</name>
    <dbReference type="NCBI Taxonomy" id="2998507"/>
    <lineage>
        <taxon>Bacteria</taxon>
        <taxon>Pseudomonadati</taxon>
        <taxon>Bacteroidota</taxon>
        <taxon>Bacteroidia</taxon>
        <taxon>Marinilabiliales</taxon>
        <taxon>Prolixibacteraceae</taxon>
        <taxon>Draconibacterium</taxon>
    </lineage>
</organism>
<gene>
    <name evidence="1" type="ORF">OU798_06385</name>
</gene>
<evidence type="ECO:0000313" key="1">
    <source>
        <dbReference type="EMBL" id="MCY1719963.1"/>
    </source>
</evidence>
<reference evidence="1" key="1">
    <citation type="submission" date="2022-11" db="EMBL/GenBank/DDBJ databases">
        <title>Marilongibacter aestuarii gen. nov., sp. nov., isolated from tidal flat sediment.</title>
        <authorList>
            <person name="Jiayan W."/>
        </authorList>
    </citation>
    <scope>NUCLEOTIDE SEQUENCE</scope>
    <source>
        <strain evidence="1">Z1-6</strain>
    </source>
</reference>
<dbReference type="Pfam" id="PF11736">
    <property type="entry name" value="DUF3299"/>
    <property type="match status" value="1"/>
</dbReference>
<dbReference type="RefSeq" id="WP_343332295.1">
    <property type="nucleotide sequence ID" value="NZ_JAPOHD010000012.1"/>
</dbReference>
<accession>A0A9X3FCB2</accession>
<name>A0A9X3FCB2_9BACT</name>
<dbReference type="InterPro" id="IPR021727">
    <property type="entry name" value="DUF3299"/>
</dbReference>